<reference evidence="2" key="1">
    <citation type="journal article" date="2020" name="Stud. Mycol.">
        <title>101 Dothideomycetes genomes: a test case for predicting lifestyles and emergence of pathogens.</title>
        <authorList>
            <person name="Haridas S."/>
            <person name="Albert R."/>
            <person name="Binder M."/>
            <person name="Bloem J."/>
            <person name="Labutti K."/>
            <person name="Salamov A."/>
            <person name="Andreopoulos B."/>
            <person name="Baker S."/>
            <person name="Barry K."/>
            <person name="Bills G."/>
            <person name="Bluhm B."/>
            <person name="Cannon C."/>
            <person name="Castanera R."/>
            <person name="Culley D."/>
            <person name="Daum C."/>
            <person name="Ezra D."/>
            <person name="Gonzalez J."/>
            <person name="Henrissat B."/>
            <person name="Kuo A."/>
            <person name="Liang C."/>
            <person name="Lipzen A."/>
            <person name="Lutzoni F."/>
            <person name="Magnuson J."/>
            <person name="Mondo S."/>
            <person name="Nolan M."/>
            <person name="Ohm R."/>
            <person name="Pangilinan J."/>
            <person name="Park H.-J."/>
            <person name="Ramirez L."/>
            <person name="Alfaro M."/>
            <person name="Sun H."/>
            <person name="Tritt A."/>
            <person name="Yoshinaga Y."/>
            <person name="Zwiers L.-H."/>
            <person name="Turgeon B."/>
            <person name="Goodwin S."/>
            <person name="Spatafora J."/>
            <person name="Crous P."/>
            <person name="Grigoriev I."/>
        </authorList>
    </citation>
    <scope>NUCLEOTIDE SEQUENCE</scope>
    <source>
        <strain evidence="2">CBS 627.86</strain>
    </source>
</reference>
<sequence>MASQMMLLNELIPKDALSLGSLVESIQNPIVDAYINRTTLPPDAVLPIPAKGFEALSTASKSNSFNVALTKLFGIGHDNAASAEASLKSIQVTRYMLKQPKQLFKELCSKNEEARGWLNDGIQAGSKSYLVVEVQTARDAILSHRDTASSSSDLKATVPTSTIATGGADILGLGQALDVEAKAGHKVSSATAKSFSLEGEAIFAVGYKKVLWKSWPLQKKELDKAVLDKEITWTVLGGKRSREGGGEVISVDLTDDLDAKPEADGDDEDELDALEDDGDDDIAELIKDGVEVGGQMYIAPKGN</sequence>
<evidence type="ECO:0000313" key="2">
    <source>
        <dbReference type="EMBL" id="KAF2123086.1"/>
    </source>
</evidence>
<dbReference type="Proteomes" id="UP000799770">
    <property type="component" value="Unassembled WGS sequence"/>
</dbReference>
<evidence type="ECO:0000313" key="3">
    <source>
        <dbReference type="Proteomes" id="UP000799770"/>
    </source>
</evidence>
<keyword evidence="3" id="KW-1185">Reference proteome</keyword>
<feature type="region of interest" description="Disordered" evidence="1">
    <location>
        <begin position="253"/>
        <end position="279"/>
    </location>
</feature>
<gene>
    <name evidence="2" type="ORF">BDV96DRAFT_593540</name>
</gene>
<name>A0A6A5ZUX1_9PLEO</name>
<feature type="compositionally biased region" description="Acidic residues" evidence="1">
    <location>
        <begin position="264"/>
        <end position="279"/>
    </location>
</feature>
<evidence type="ECO:0000256" key="1">
    <source>
        <dbReference type="SAM" id="MobiDB-lite"/>
    </source>
</evidence>
<dbReference type="OrthoDB" id="5410365at2759"/>
<dbReference type="EMBL" id="ML977310">
    <property type="protein sequence ID" value="KAF2123086.1"/>
    <property type="molecule type" value="Genomic_DNA"/>
</dbReference>
<protein>
    <submittedName>
        <fullName evidence="2">Uncharacterized protein</fullName>
    </submittedName>
</protein>
<proteinExistence type="predicted"/>
<dbReference type="AlphaFoldDB" id="A0A6A5ZUX1"/>
<organism evidence="2 3">
    <name type="scientific">Lophiotrema nucula</name>
    <dbReference type="NCBI Taxonomy" id="690887"/>
    <lineage>
        <taxon>Eukaryota</taxon>
        <taxon>Fungi</taxon>
        <taxon>Dikarya</taxon>
        <taxon>Ascomycota</taxon>
        <taxon>Pezizomycotina</taxon>
        <taxon>Dothideomycetes</taxon>
        <taxon>Pleosporomycetidae</taxon>
        <taxon>Pleosporales</taxon>
        <taxon>Lophiotremataceae</taxon>
        <taxon>Lophiotrema</taxon>
    </lineage>
</organism>
<accession>A0A6A5ZUX1</accession>